<dbReference type="eggNOG" id="arCOG02304">
    <property type="taxonomic scope" value="Archaea"/>
</dbReference>
<dbReference type="GO" id="GO:0008410">
    <property type="term" value="F:CoA-transferase activity"/>
    <property type="evidence" value="ECO:0007669"/>
    <property type="project" value="TreeGrafter"/>
</dbReference>
<dbReference type="Pfam" id="PF02515">
    <property type="entry name" value="CoA_transf_3"/>
    <property type="match status" value="1"/>
</dbReference>
<dbReference type="InterPro" id="IPR050483">
    <property type="entry name" value="CoA-transferase_III_domain"/>
</dbReference>
<protein>
    <submittedName>
        <fullName evidence="2">L-carnitine dehydratase/bile acid-inducible protein F</fullName>
    </submittedName>
</protein>
<proteinExistence type="predicted"/>
<dbReference type="AlphaFoldDB" id="G7VFY2"/>
<dbReference type="InterPro" id="IPR044855">
    <property type="entry name" value="CoA-Trfase_III_dom3_sf"/>
</dbReference>
<dbReference type="RefSeq" id="WP_014287617.1">
    <property type="nucleotide sequence ID" value="NC_016645.1"/>
</dbReference>
<dbReference type="STRING" id="1104324.P186_0334"/>
<dbReference type="EMBL" id="CP003098">
    <property type="protein sequence ID" value="AET31789.1"/>
    <property type="molecule type" value="Genomic_DNA"/>
</dbReference>
<accession>G7VFY2</accession>
<sequence length="396" mass="43662">MSRPLSGVRVLDFTAAMAGPFATMLLADLGADVIKIEPPEGDHARDWGPPSYGEKYSAYFASVNRGKKSVVLDLKRSEGREVVYRLVKTARVVVENFRPGVAEKLGVDYNTLKRHNPNIVYCSISGFGEGPYRELPAYDLVALAMSGLMDLTGEPDGPPVKFAVPITDIAAGFYCALAVTAAVLSNLHGFIEIPLIEVAVSLLTHQAGYYFASGEVPRRMGSAHPTIVPYQAFKAKDGYFILAVGSDHIWRRFCDAIGRPDLAEDPRFKTNTDRVRNRELLVKILEQLFADREVSYWVKLLWSSGVPAAPVYNLAQVFSDPHMLYRGVVIERRGPHGVVKMLRSPINTHSMEVGNYTPPPALGQHTEEVLRELGYTDDDIKTLAEKGVIATHKPPP</sequence>
<dbReference type="PANTHER" id="PTHR48207">
    <property type="entry name" value="SUCCINATE--HYDROXYMETHYLGLUTARATE COA-TRANSFERASE"/>
    <property type="match status" value="1"/>
</dbReference>
<dbReference type="BioCyc" id="PSP1104324:GJSN-323-MONOMER"/>
<dbReference type="OrthoDB" id="28444at2157"/>
<organism evidence="2 3">
    <name type="scientific">Pyrobaculum ferrireducens</name>
    <dbReference type="NCBI Taxonomy" id="1104324"/>
    <lineage>
        <taxon>Archaea</taxon>
        <taxon>Thermoproteota</taxon>
        <taxon>Thermoprotei</taxon>
        <taxon>Thermoproteales</taxon>
        <taxon>Thermoproteaceae</taxon>
        <taxon>Pyrobaculum</taxon>
    </lineage>
</organism>
<reference evidence="2 3" key="1">
    <citation type="journal article" date="2012" name="J. Bacteriol.">
        <title>Complete genome sequence of strain 1860, a crenarchaeon of the genus pyrobaculum able to grow with various electron acceptors.</title>
        <authorList>
            <person name="Mardanov A.V."/>
            <person name="Gumerov V.M."/>
            <person name="Slobodkina G.B."/>
            <person name="Beletsky A.V."/>
            <person name="Bonch-Osmolovskaya E.A."/>
            <person name="Ravin N.V."/>
            <person name="Skryabin K.G."/>
        </authorList>
    </citation>
    <scope>NUCLEOTIDE SEQUENCE [LARGE SCALE GENOMIC DNA]</scope>
    <source>
        <strain evidence="2 3">1860</strain>
    </source>
</reference>
<dbReference type="GeneID" id="11594599"/>
<dbReference type="Gene3D" id="3.30.1540.10">
    <property type="entry name" value="formyl-coa transferase, domain 3"/>
    <property type="match status" value="1"/>
</dbReference>
<dbReference type="InterPro" id="IPR023606">
    <property type="entry name" value="CoA-Trfase_III_dom_1_sf"/>
</dbReference>
<dbReference type="KEGG" id="pyr:P186_0334"/>
<dbReference type="HOGENOM" id="CLU_033975_0_0_2"/>
<gene>
    <name evidence="2" type="ORF">P186_0334</name>
</gene>
<dbReference type="Gene3D" id="3.40.50.10540">
    <property type="entry name" value="Crotonobetainyl-coa:carnitine coa-transferase, domain 1"/>
    <property type="match status" value="1"/>
</dbReference>
<evidence type="ECO:0000313" key="2">
    <source>
        <dbReference type="EMBL" id="AET31789.1"/>
    </source>
</evidence>
<dbReference type="InterPro" id="IPR003673">
    <property type="entry name" value="CoA-Trfase_fam_III"/>
</dbReference>
<dbReference type="PANTHER" id="PTHR48207:SF3">
    <property type="entry name" value="SUCCINATE--HYDROXYMETHYLGLUTARATE COA-TRANSFERASE"/>
    <property type="match status" value="1"/>
</dbReference>
<keyword evidence="1" id="KW-0808">Transferase</keyword>
<keyword evidence="3" id="KW-1185">Reference proteome</keyword>
<evidence type="ECO:0000313" key="3">
    <source>
        <dbReference type="Proteomes" id="UP000005867"/>
    </source>
</evidence>
<dbReference type="SUPFAM" id="SSF89796">
    <property type="entry name" value="CoA-transferase family III (CaiB/BaiF)"/>
    <property type="match status" value="1"/>
</dbReference>
<name>G7VFY2_9CREN</name>
<dbReference type="Proteomes" id="UP000005867">
    <property type="component" value="Chromosome"/>
</dbReference>
<evidence type="ECO:0000256" key="1">
    <source>
        <dbReference type="ARBA" id="ARBA00022679"/>
    </source>
</evidence>